<evidence type="ECO:0000256" key="1">
    <source>
        <dbReference type="SAM" id="MobiDB-lite"/>
    </source>
</evidence>
<feature type="compositionally biased region" description="Polar residues" evidence="1">
    <location>
        <begin position="1"/>
        <end position="11"/>
    </location>
</feature>
<dbReference type="EMBL" id="CAJVPZ010069442">
    <property type="protein sequence ID" value="CAG8799001.1"/>
    <property type="molecule type" value="Genomic_DNA"/>
</dbReference>
<reference evidence="2" key="1">
    <citation type="submission" date="2021-06" db="EMBL/GenBank/DDBJ databases">
        <authorList>
            <person name="Kallberg Y."/>
            <person name="Tangrot J."/>
            <person name="Rosling A."/>
        </authorList>
    </citation>
    <scope>NUCLEOTIDE SEQUENCE</scope>
    <source>
        <strain evidence="2">IN212</strain>
    </source>
</reference>
<feature type="region of interest" description="Disordered" evidence="1">
    <location>
        <begin position="1"/>
        <end position="28"/>
    </location>
</feature>
<gene>
    <name evidence="2" type="ORF">RFULGI_LOCUS17544</name>
</gene>
<dbReference type="AlphaFoldDB" id="A0A9N9JW57"/>
<organism evidence="2 3">
    <name type="scientific">Racocetra fulgida</name>
    <dbReference type="NCBI Taxonomy" id="60492"/>
    <lineage>
        <taxon>Eukaryota</taxon>
        <taxon>Fungi</taxon>
        <taxon>Fungi incertae sedis</taxon>
        <taxon>Mucoromycota</taxon>
        <taxon>Glomeromycotina</taxon>
        <taxon>Glomeromycetes</taxon>
        <taxon>Diversisporales</taxon>
        <taxon>Gigasporaceae</taxon>
        <taxon>Racocetra</taxon>
    </lineage>
</organism>
<dbReference type="OrthoDB" id="2443753at2759"/>
<evidence type="ECO:0000313" key="3">
    <source>
        <dbReference type="Proteomes" id="UP000789396"/>
    </source>
</evidence>
<accession>A0A9N9JW57</accession>
<proteinExistence type="predicted"/>
<feature type="compositionally biased region" description="Polar residues" evidence="1">
    <location>
        <begin position="18"/>
        <end position="28"/>
    </location>
</feature>
<sequence>SNDTIPTNTPQPSVPKNHVTTTSSQELSSKHQINICDSCMRSNFSDQITESSSKHQINICDSCMKSNFSDQTTSVSVSQINNNQIISNQVTNIPDPQNSTPCQDITATQHISNCTTNVNINSSSWKLGYITTIF</sequence>
<name>A0A9N9JW57_9GLOM</name>
<feature type="non-terminal residue" evidence="2">
    <location>
        <position position="1"/>
    </location>
</feature>
<protein>
    <submittedName>
        <fullName evidence="2">17808_t:CDS:1</fullName>
    </submittedName>
</protein>
<feature type="non-terminal residue" evidence="2">
    <location>
        <position position="134"/>
    </location>
</feature>
<comment type="caution">
    <text evidence="2">The sequence shown here is derived from an EMBL/GenBank/DDBJ whole genome shotgun (WGS) entry which is preliminary data.</text>
</comment>
<evidence type="ECO:0000313" key="2">
    <source>
        <dbReference type="EMBL" id="CAG8799001.1"/>
    </source>
</evidence>
<dbReference type="Proteomes" id="UP000789396">
    <property type="component" value="Unassembled WGS sequence"/>
</dbReference>
<keyword evidence="3" id="KW-1185">Reference proteome</keyword>